<accession>A0A2I0UBW8</accession>
<dbReference type="EMBL" id="KZ505890">
    <property type="protein sequence ID" value="PKU43556.1"/>
    <property type="molecule type" value="Genomic_DNA"/>
</dbReference>
<protein>
    <submittedName>
        <fullName evidence="1">Uncharacterized protein</fullName>
    </submittedName>
</protein>
<keyword evidence="2" id="KW-1185">Reference proteome</keyword>
<dbReference type="AlphaFoldDB" id="A0A2I0UBW8"/>
<organism evidence="1 2">
    <name type="scientific">Limosa lapponica baueri</name>
    <dbReference type="NCBI Taxonomy" id="1758121"/>
    <lineage>
        <taxon>Eukaryota</taxon>
        <taxon>Metazoa</taxon>
        <taxon>Chordata</taxon>
        <taxon>Craniata</taxon>
        <taxon>Vertebrata</taxon>
        <taxon>Euteleostomi</taxon>
        <taxon>Archelosauria</taxon>
        <taxon>Archosauria</taxon>
        <taxon>Dinosauria</taxon>
        <taxon>Saurischia</taxon>
        <taxon>Theropoda</taxon>
        <taxon>Coelurosauria</taxon>
        <taxon>Aves</taxon>
        <taxon>Neognathae</taxon>
        <taxon>Neoaves</taxon>
        <taxon>Charadriiformes</taxon>
        <taxon>Scolopacidae</taxon>
        <taxon>Limosa</taxon>
    </lineage>
</organism>
<reference evidence="2" key="2">
    <citation type="submission" date="2017-12" db="EMBL/GenBank/DDBJ databases">
        <title>Genome sequence of the Bar-tailed Godwit (Limosa lapponica baueri).</title>
        <authorList>
            <person name="Lima N.C.B."/>
            <person name="Parody-Merino A.M."/>
            <person name="Battley P.F."/>
            <person name="Fidler A.E."/>
            <person name="Prosdocimi F."/>
        </authorList>
    </citation>
    <scope>NUCLEOTIDE SEQUENCE [LARGE SCALE GENOMIC DNA]</scope>
</reference>
<dbReference type="Proteomes" id="UP000233556">
    <property type="component" value="Unassembled WGS sequence"/>
</dbReference>
<gene>
    <name evidence="1" type="ORF">llap_6132</name>
</gene>
<evidence type="ECO:0000313" key="1">
    <source>
        <dbReference type="EMBL" id="PKU43556.1"/>
    </source>
</evidence>
<sequence>MKMSVMYAKLWEEKKDERTCKTDSTVKLRMPFPHPQHFKAKVWVQYWDFIPEKTGRVVIGGDLGLPITYYVFANCRIGQVILRAHKDKKTRLMWPANVSMSEEYLYNFYHLAECKGKYEPPTAKQRWELSMKGLEEEEGTKTPSTFSTKAPKFHVPCEHSSRTAEMKALVEGLMAGARPLLALMWLAVGCLAISTFP</sequence>
<name>A0A2I0UBW8_LIMLA</name>
<proteinExistence type="predicted"/>
<reference evidence="2" key="1">
    <citation type="submission" date="2017-11" db="EMBL/GenBank/DDBJ databases">
        <authorList>
            <person name="Lima N.C."/>
            <person name="Parody-Merino A.M."/>
            <person name="Battley P.F."/>
            <person name="Fidler A.E."/>
            <person name="Prosdocimi F."/>
        </authorList>
    </citation>
    <scope>NUCLEOTIDE SEQUENCE [LARGE SCALE GENOMIC DNA]</scope>
</reference>
<evidence type="ECO:0000313" key="2">
    <source>
        <dbReference type="Proteomes" id="UP000233556"/>
    </source>
</evidence>